<sequence>MPEIVARLCANLTCDDEDLLDVSRKRDCEYGILECETSGGSADLLADSSRRTVKACRCRPVSLPRSALSVHRQDSHVRFSLRSLTISCVAGPNFVCQKRICRTTAPRCTRQRQDYERL</sequence>
<dbReference type="EMBL" id="KB446539">
    <property type="protein sequence ID" value="EME44641.1"/>
    <property type="molecule type" value="Genomic_DNA"/>
</dbReference>
<proteinExistence type="predicted"/>
<evidence type="ECO:0000313" key="1">
    <source>
        <dbReference type="EMBL" id="EME44641.1"/>
    </source>
</evidence>
<gene>
    <name evidence="1" type="ORF">DOTSEDRAFT_44792</name>
</gene>
<protein>
    <submittedName>
        <fullName evidence="1">Uncharacterized protein</fullName>
    </submittedName>
</protein>
<evidence type="ECO:0000313" key="2">
    <source>
        <dbReference type="Proteomes" id="UP000016933"/>
    </source>
</evidence>
<reference evidence="1 2" key="2">
    <citation type="journal article" date="2012" name="PLoS Pathog.">
        <title>Diverse lifestyles and strategies of plant pathogenesis encoded in the genomes of eighteen Dothideomycetes fungi.</title>
        <authorList>
            <person name="Ohm R.A."/>
            <person name="Feau N."/>
            <person name="Henrissat B."/>
            <person name="Schoch C.L."/>
            <person name="Horwitz B.A."/>
            <person name="Barry K.W."/>
            <person name="Condon B.J."/>
            <person name="Copeland A.C."/>
            <person name="Dhillon B."/>
            <person name="Glaser F."/>
            <person name="Hesse C.N."/>
            <person name="Kosti I."/>
            <person name="LaButti K."/>
            <person name="Lindquist E.A."/>
            <person name="Lucas S."/>
            <person name="Salamov A.A."/>
            <person name="Bradshaw R.E."/>
            <person name="Ciuffetti L."/>
            <person name="Hamelin R.C."/>
            <person name="Kema G.H.J."/>
            <person name="Lawrence C."/>
            <person name="Scott J.A."/>
            <person name="Spatafora J.W."/>
            <person name="Turgeon B.G."/>
            <person name="de Wit P.J.G.M."/>
            <person name="Zhong S."/>
            <person name="Goodwin S.B."/>
            <person name="Grigoriev I.V."/>
        </authorList>
    </citation>
    <scope>NUCLEOTIDE SEQUENCE [LARGE SCALE GENOMIC DNA]</scope>
    <source>
        <strain evidence="2">NZE10 / CBS 128990</strain>
    </source>
</reference>
<dbReference type="AlphaFoldDB" id="N1PMJ0"/>
<accession>N1PMJ0</accession>
<name>N1PMJ0_DOTSN</name>
<organism evidence="1 2">
    <name type="scientific">Dothistroma septosporum (strain NZE10 / CBS 128990)</name>
    <name type="common">Red band needle blight fungus</name>
    <name type="synonym">Mycosphaerella pini</name>
    <dbReference type="NCBI Taxonomy" id="675120"/>
    <lineage>
        <taxon>Eukaryota</taxon>
        <taxon>Fungi</taxon>
        <taxon>Dikarya</taxon>
        <taxon>Ascomycota</taxon>
        <taxon>Pezizomycotina</taxon>
        <taxon>Dothideomycetes</taxon>
        <taxon>Dothideomycetidae</taxon>
        <taxon>Mycosphaerellales</taxon>
        <taxon>Mycosphaerellaceae</taxon>
        <taxon>Dothistroma</taxon>
    </lineage>
</organism>
<dbReference type="Proteomes" id="UP000016933">
    <property type="component" value="Unassembled WGS sequence"/>
</dbReference>
<reference evidence="2" key="1">
    <citation type="journal article" date="2012" name="PLoS Genet.">
        <title>The genomes of the fungal plant pathogens Cladosporium fulvum and Dothistroma septosporum reveal adaptation to different hosts and lifestyles but also signatures of common ancestry.</title>
        <authorList>
            <person name="de Wit P.J.G.M."/>
            <person name="van der Burgt A."/>
            <person name="Oekmen B."/>
            <person name="Stergiopoulos I."/>
            <person name="Abd-Elsalam K.A."/>
            <person name="Aerts A.L."/>
            <person name="Bahkali A.H."/>
            <person name="Beenen H.G."/>
            <person name="Chettri P."/>
            <person name="Cox M.P."/>
            <person name="Datema E."/>
            <person name="de Vries R.P."/>
            <person name="Dhillon B."/>
            <person name="Ganley A.R."/>
            <person name="Griffiths S.A."/>
            <person name="Guo Y."/>
            <person name="Hamelin R.C."/>
            <person name="Henrissat B."/>
            <person name="Kabir M.S."/>
            <person name="Jashni M.K."/>
            <person name="Kema G."/>
            <person name="Klaubauf S."/>
            <person name="Lapidus A."/>
            <person name="Levasseur A."/>
            <person name="Lindquist E."/>
            <person name="Mehrabi R."/>
            <person name="Ohm R.A."/>
            <person name="Owen T.J."/>
            <person name="Salamov A."/>
            <person name="Schwelm A."/>
            <person name="Schijlen E."/>
            <person name="Sun H."/>
            <person name="van den Burg H.A."/>
            <person name="van Ham R.C.H.J."/>
            <person name="Zhang S."/>
            <person name="Goodwin S.B."/>
            <person name="Grigoriev I.V."/>
            <person name="Collemare J."/>
            <person name="Bradshaw R.E."/>
        </authorList>
    </citation>
    <scope>NUCLEOTIDE SEQUENCE [LARGE SCALE GENOMIC DNA]</scope>
    <source>
        <strain evidence="2">NZE10 / CBS 128990</strain>
    </source>
</reference>
<dbReference type="HOGENOM" id="CLU_2073090_0_0_1"/>
<keyword evidence="2" id="KW-1185">Reference proteome</keyword>